<evidence type="ECO:0000256" key="3">
    <source>
        <dbReference type="ARBA" id="ARBA00022679"/>
    </source>
</evidence>
<dbReference type="Proteomes" id="UP000583929">
    <property type="component" value="Unassembled WGS sequence"/>
</dbReference>
<dbReference type="EC" id="2.3.2.27" evidence="2"/>
<evidence type="ECO:0000256" key="4">
    <source>
        <dbReference type="ARBA" id="ARBA00022723"/>
    </source>
</evidence>
<keyword evidence="4" id="KW-0479">Metal-binding</keyword>
<keyword evidence="13" id="KW-1185">Reference proteome</keyword>
<dbReference type="Gene3D" id="3.30.40.10">
    <property type="entry name" value="Zinc/RING finger domain, C3HC4 (zinc finger)"/>
    <property type="match status" value="1"/>
</dbReference>
<evidence type="ECO:0000256" key="8">
    <source>
        <dbReference type="PROSITE-ProRule" id="PRU00175"/>
    </source>
</evidence>
<name>A0A7J6HQ53_CANSA</name>
<evidence type="ECO:0000256" key="1">
    <source>
        <dbReference type="ARBA" id="ARBA00000900"/>
    </source>
</evidence>
<dbReference type="PANTHER" id="PTHR46463">
    <property type="entry name" value="ZINC FINGER, RING/FYVE/PHD-TYPE"/>
    <property type="match status" value="1"/>
</dbReference>
<accession>A0A7J6HQ53</accession>
<reference evidence="12 13" key="1">
    <citation type="journal article" date="2020" name="bioRxiv">
        <title>Sequence and annotation of 42 cannabis genomes reveals extensive copy number variation in cannabinoid synthesis and pathogen resistance genes.</title>
        <authorList>
            <person name="Mckernan K.J."/>
            <person name="Helbert Y."/>
            <person name="Kane L.T."/>
            <person name="Ebling H."/>
            <person name="Zhang L."/>
            <person name="Liu B."/>
            <person name="Eaton Z."/>
            <person name="Mclaughlin S."/>
            <person name="Kingan S."/>
            <person name="Baybayan P."/>
            <person name="Concepcion G."/>
            <person name="Jordan M."/>
            <person name="Riva A."/>
            <person name="Barbazuk W."/>
            <person name="Harkins T."/>
        </authorList>
    </citation>
    <scope>NUCLEOTIDE SEQUENCE [LARGE SCALE GENOMIC DNA]</scope>
    <source>
        <strain evidence="12 13">cv. Jamaican Lion 4</strain>
        <strain evidence="11">Father</strain>
        <strain evidence="10">Mother</strain>
        <tissue evidence="11">Leaf</tissue>
    </source>
</reference>
<dbReference type="SMART" id="SM00184">
    <property type="entry name" value="RING"/>
    <property type="match status" value="1"/>
</dbReference>
<dbReference type="PROSITE" id="PS50089">
    <property type="entry name" value="ZF_RING_2"/>
    <property type="match status" value="1"/>
</dbReference>
<evidence type="ECO:0000256" key="2">
    <source>
        <dbReference type="ARBA" id="ARBA00012483"/>
    </source>
</evidence>
<keyword evidence="5 8" id="KW-0863">Zinc-finger</keyword>
<organism evidence="11 13">
    <name type="scientific">Cannabis sativa</name>
    <name type="common">Hemp</name>
    <name type="synonym">Marijuana</name>
    <dbReference type="NCBI Taxonomy" id="3483"/>
    <lineage>
        <taxon>Eukaryota</taxon>
        <taxon>Viridiplantae</taxon>
        <taxon>Streptophyta</taxon>
        <taxon>Embryophyta</taxon>
        <taxon>Tracheophyta</taxon>
        <taxon>Spermatophyta</taxon>
        <taxon>Magnoliopsida</taxon>
        <taxon>eudicotyledons</taxon>
        <taxon>Gunneridae</taxon>
        <taxon>Pentapetalae</taxon>
        <taxon>rosids</taxon>
        <taxon>fabids</taxon>
        <taxon>Rosales</taxon>
        <taxon>Cannabaceae</taxon>
        <taxon>Cannabis</taxon>
    </lineage>
</organism>
<dbReference type="InterPro" id="IPR001841">
    <property type="entry name" value="Znf_RING"/>
</dbReference>
<evidence type="ECO:0000313" key="10">
    <source>
        <dbReference type="EMBL" id="KAF4385850.1"/>
    </source>
</evidence>
<evidence type="ECO:0000256" key="6">
    <source>
        <dbReference type="ARBA" id="ARBA00022786"/>
    </source>
</evidence>
<evidence type="ECO:0000313" key="13">
    <source>
        <dbReference type="Proteomes" id="UP000583929"/>
    </source>
</evidence>
<dbReference type="EMBL" id="JAATIQ010000033">
    <property type="protein sequence ID" value="KAF4397406.1"/>
    <property type="molecule type" value="Genomic_DNA"/>
</dbReference>
<dbReference type="InterPro" id="IPR013083">
    <property type="entry name" value="Znf_RING/FYVE/PHD"/>
</dbReference>
<dbReference type="SUPFAM" id="SSF57850">
    <property type="entry name" value="RING/U-box"/>
    <property type="match status" value="1"/>
</dbReference>
<dbReference type="Proteomes" id="UP000525078">
    <property type="component" value="Unassembled WGS sequence"/>
</dbReference>
<comment type="catalytic activity">
    <reaction evidence="1">
        <text>S-ubiquitinyl-[E2 ubiquitin-conjugating enzyme]-L-cysteine + [acceptor protein]-L-lysine = [E2 ubiquitin-conjugating enzyme]-L-cysteine + N(6)-ubiquitinyl-[acceptor protein]-L-lysine.</text>
        <dbReference type="EC" id="2.3.2.27"/>
    </reaction>
</comment>
<dbReference type="EMBL" id="JAATIP010000044">
    <property type="protein sequence ID" value="KAF4385850.1"/>
    <property type="molecule type" value="Genomic_DNA"/>
</dbReference>
<gene>
    <name evidence="10" type="ORF">F8388_010406</name>
    <name evidence="11" type="ORF">G4B88_027146</name>
</gene>
<keyword evidence="6" id="KW-0833">Ubl conjugation pathway</keyword>
<evidence type="ECO:0000313" key="11">
    <source>
        <dbReference type="EMBL" id="KAF4397406.1"/>
    </source>
</evidence>
<keyword evidence="3" id="KW-0808">Transferase</keyword>
<dbReference type="PANTHER" id="PTHR46463:SF10">
    <property type="entry name" value="OS01G0926200 PROTEIN"/>
    <property type="match status" value="1"/>
</dbReference>
<sequence length="105" mass="12362">MGGCLSCFYCFNDNEAINISNSNNENSSESEVSSLFNEDDQSQIYKQLQEFHENEECPTCLEEFTVENPRITTKCFHHFHLSCIYEWEQRSPLCPICNRIMQFDE</sequence>
<protein>
    <recommendedName>
        <fullName evidence="2">RING-type E3 ubiquitin transferase</fullName>
        <ecNumber evidence="2">2.3.2.27</ecNumber>
    </recommendedName>
</protein>
<evidence type="ECO:0000256" key="5">
    <source>
        <dbReference type="ARBA" id="ARBA00022771"/>
    </source>
</evidence>
<evidence type="ECO:0000256" key="7">
    <source>
        <dbReference type="ARBA" id="ARBA00022833"/>
    </source>
</evidence>
<dbReference type="AlphaFoldDB" id="A0A7J6HQ53"/>
<keyword evidence="7" id="KW-0862">Zinc</keyword>
<dbReference type="GO" id="GO:0008270">
    <property type="term" value="F:zinc ion binding"/>
    <property type="evidence" value="ECO:0007669"/>
    <property type="project" value="UniProtKB-KW"/>
</dbReference>
<proteinExistence type="predicted"/>
<evidence type="ECO:0000259" key="9">
    <source>
        <dbReference type="PROSITE" id="PS50089"/>
    </source>
</evidence>
<dbReference type="GO" id="GO:0061630">
    <property type="term" value="F:ubiquitin protein ligase activity"/>
    <property type="evidence" value="ECO:0007669"/>
    <property type="project" value="UniProtKB-EC"/>
</dbReference>
<feature type="domain" description="RING-type" evidence="9">
    <location>
        <begin position="57"/>
        <end position="98"/>
    </location>
</feature>
<dbReference type="Pfam" id="PF13639">
    <property type="entry name" value="zf-RING_2"/>
    <property type="match status" value="1"/>
</dbReference>
<comment type="caution">
    <text evidence="11">The sequence shown here is derived from an EMBL/GenBank/DDBJ whole genome shotgun (WGS) entry which is preliminary data.</text>
</comment>
<evidence type="ECO:0000313" key="12">
    <source>
        <dbReference type="Proteomes" id="UP000525078"/>
    </source>
</evidence>